<sequence>MHRTSANTETSSYKTDCAVVSAIITIAKNASKRSPHFTSDNIVIEDFGAISSQSLASIMRDITDETIRGGKCEYEKRSPKADPSEEFSAHVAHELRETWALKSNRGRISVIDTTIWARTAGSTNYMHDNYYKGSVENLDSYIPKATQNTQGSSVKGQFKRLIMCKVKITSRRKTGKLAHVLTTMTLKE</sequence>
<dbReference type="AlphaFoldDB" id="A0A0L0G454"/>
<dbReference type="RefSeq" id="XP_014157737.1">
    <property type="nucleotide sequence ID" value="XM_014302262.1"/>
</dbReference>
<dbReference type="GeneID" id="25904422"/>
<gene>
    <name evidence="1" type="ORF">SARC_03918</name>
</gene>
<evidence type="ECO:0000313" key="2">
    <source>
        <dbReference type="Proteomes" id="UP000054560"/>
    </source>
</evidence>
<name>A0A0L0G454_9EUKA</name>
<protein>
    <submittedName>
        <fullName evidence="1">Uncharacterized protein</fullName>
    </submittedName>
</protein>
<reference evidence="1 2" key="1">
    <citation type="submission" date="2011-02" db="EMBL/GenBank/DDBJ databases">
        <title>The Genome Sequence of Sphaeroforma arctica JP610.</title>
        <authorList>
            <consortium name="The Broad Institute Genome Sequencing Platform"/>
            <person name="Russ C."/>
            <person name="Cuomo C."/>
            <person name="Young S.K."/>
            <person name="Zeng Q."/>
            <person name="Gargeya S."/>
            <person name="Alvarado L."/>
            <person name="Berlin A."/>
            <person name="Chapman S.B."/>
            <person name="Chen Z."/>
            <person name="Freedman E."/>
            <person name="Gellesch M."/>
            <person name="Goldberg J."/>
            <person name="Griggs A."/>
            <person name="Gujja S."/>
            <person name="Heilman E."/>
            <person name="Heiman D."/>
            <person name="Howarth C."/>
            <person name="Mehta T."/>
            <person name="Neiman D."/>
            <person name="Pearson M."/>
            <person name="Roberts A."/>
            <person name="Saif S."/>
            <person name="Shea T."/>
            <person name="Shenoy N."/>
            <person name="Sisk P."/>
            <person name="Stolte C."/>
            <person name="Sykes S."/>
            <person name="White J."/>
            <person name="Yandava C."/>
            <person name="Burger G."/>
            <person name="Gray M.W."/>
            <person name="Holland P.W.H."/>
            <person name="King N."/>
            <person name="Lang F.B.F."/>
            <person name="Roger A.J."/>
            <person name="Ruiz-Trillo I."/>
            <person name="Haas B."/>
            <person name="Nusbaum C."/>
            <person name="Birren B."/>
        </authorList>
    </citation>
    <scope>NUCLEOTIDE SEQUENCE [LARGE SCALE GENOMIC DNA]</scope>
    <source>
        <strain evidence="1 2">JP610</strain>
    </source>
</reference>
<proteinExistence type="predicted"/>
<evidence type="ECO:0000313" key="1">
    <source>
        <dbReference type="EMBL" id="KNC83835.1"/>
    </source>
</evidence>
<accession>A0A0L0G454</accession>
<organism evidence="1 2">
    <name type="scientific">Sphaeroforma arctica JP610</name>
    <dbReference type="NCBI Taxonomy" id="667725"/>
    <lineage>
        <taxon>Eukaryota</taxon>
        <taxon>Ichthyosporea</taxon>
        <taxon>Ichthyophonida</taxon>
        <taxon>Sphaeroforma</taxon>
    </lineage>
</organism>
<keyword evidence="2" id="KW-1185">Reference proteome</keyword>
<dbReference type="Proteomes" id="UP000054560">
    <property type="component" value="Unassembled WGS sequence"/>
</dbReference>
<dbReference type="EMBL" id="KQ241806">
    <property type="protein sequence ID" value="KNC83835.1"/>
    <property type="molecule type" value="Genomic_DNA"/>
</dbReference>